<protein>
    <submittedName>
        <fullName evidence="1">Uncharacterized protein</fullName>
    </submittedName>
</protein>
<sequence length="143" mass="15620">MSQRPPPGSHRDLLTGAKQQQAAHLQTAAAASAQLIRAVESIVRVNSATAPLARTVLLDKVATIHELDAEIDRQLAQDIAENYEALLAAKQKLARHVTRTQRALAMLRHSAGSCVDVLQLKAELIDQELRVLETALSYINNQD</sequence>
<keyword evidence="2" id="KW-1185">Reference proteome</keyword>
<dbReference type="OrthoDB" id="4081497at2759"/>
<evidence type="ECO:0000313" key="2">
    <source>
        <dbReference type="Proteomes" id="UP000092555"/>
    </source>
</evidence>
<dbReference type="GeneID" id="30030119"/>
<dbReference type="Proteomes" id="UP000092555">
    <property type="component" value="Unassembled WGS sequence"/>
</dbReference>
<comment type="caution">
    <text evidence="1">The sequence shown here is derived from an EMBL/GenBank/DDBJ whole genome shotgun (WGS) entry which is preliminary data.</text>
</comment>
<organism evidence="1 2">
    <name type="scientific">Metschnikowia bicuspidata var. bicuspidata NRRL YB-4993</name>
    <dbReference type="NCBI Taxonomy" id="869754"/>
    <lineage>
        <taxon>Eukaryota</taxon>
        <taxon>Fungi</taxon>
        <taxon>Dikarya</taxon>
        <taxon>Ascomycota</taxon>
        <taxon>Saccharomycotina</taxon>
        <taxon>Pichiomycetes</taxon>
        <taxon>Metschnikowiaceae</taxon>
        <taxon>Metschnikowia</taxon>
    </lineage>
</organism>
<reference evidence="1 2" key="1">
    <citation type="submission" date="2016-05" db="EMBL/GenBank/DDBJ databases">
        <title>Comparative genomics of biotechnologically important yeasts.</title>
        <authorList>
            <consortium name="DOE Joint Genome Institute"/>
            <person name="Riley R."/>
            <person name="Haridas S."/>
            <person name="Wolfe K.H."/>
            <person name="Lopes M.R."/>
            <person name="Hittinger C.T."/>
            <person name="Goker M."/>
            <person name="Salamov A."/>
            <person name="Wisecaver J."/>
            <person name="Long T.M."/>
            <person name="Aerts A.L."/>
            <person name="Barry K."/>
            <person name="Choi C."/>
            <person name="Clum A."/>
            <person name="Coughlan A.Y."/>
            <person name="Deshpande S."/>
            <person name="Douglass A.P."/>
            <person name="Hanson S.J."/>
            <person name="Klenk H.-P."/>
            <person name="LaButti K."/>
            <person name="Lapidus A."/>
            <person name="Lindquist E."/>
            <person name="Lipzen A."/>
            <person name="Meier-kolthoff J.P."/>
            <person name="Ohm R.A."/>
            <person name="Otillar R.P."/>
            <person name="Pangilinan J."/>
            <person name="Peng Y."/>
            <person name="Rokas A."/>
            <person name="Rosa C.A."/>
            <person name="Scheuner C."/>
            <person name="Sibirny A.A."/>
            <person name="Slot J.C."/>
            <person name="Stielow J.B."/>
            <person name="Sun H."/>
            <person name="Kurtzman C.P."/>
            <person name="Blackwell M."/>
            <person name="Grigoriev I.V."/>
            <person name="Jeffries T.W."/>
        </authorList>
    </citation>
    <scope>NUCLEOTIDE SEQUENCE [LARGE SCALE GENOMIC DNA]</scope>
    <source>
        <strain evidence="1 2">NRRL YB-4993</strain>
    </source>
</reference>
<dbReference type="RefSeq" id="XP_018713016.1">
    <property type="nucleotide sequence ID" value="XM_018857143.1"/>
</dbReference>
<dbReference type="EMBL" id="LXTC01000002">
    <property type="protein sequence ID" value="OBA22520.1"/>
    <property type="molecule type" value="Genomic_DNA"/>
</dbReference>
<gene>
    <name evidence="1" type="ORF">METBIDRAFT_39444</name>
</gene>
<accession>A0A1A0HEW9</accession>
<dbReference type="AlphaFoldDB" id="A0A1A0HEW9"/>
<name>A0A1A0HEW9_9ASCO</name>
<evidence type="ECO:0000313" key="1">
    <source>
        <dbReference type="EMBL" id="OBA22520.1"/>
    </source>
</evidence>
<proteinExistence type="predicted"/>